<dbReference type="Pfam" id="PF15458">
    <property type="entry name" value="NTR2"/>
    <property type="match status" value="1"/>
</dbReference>
<dbReference type="RefSeq" id="XP_033573569.1">
    <property type="nucleotide sequence ID" value="XM_033728926.1"/>
</dbReference>
<accession>A0A6A6YEX2</accession>
<evidence type="ECO:0000256" key="3">
    <source>
        <dbReference type="SAM" id="MobiDB-lite"/>
    </source>
</evidence>
<name>A0A6A6YEX2_9PEZI</name>
<dbReference type="InterPro" id="IPR028211">
    <property type="entry name" value="Ntr2"/>
</dbReference>
<sequence>MKKSFAARRIPRKIVQDEDVEEDGNPASSPASEVVKRPLISTKPKKRSSLRLSFGPGESEGDGGNAEGSPSVFTPKKSNLSRLAIEKNAERKSLSSSLSSELRQVRPGIFEDQPTYSKDYLAELRNSTPSTPKTDESSSKAIDIASKFGPLASLIGDGESLIPSEAEIREKKERRARLAKEQGDFISLDDDGFEDDHISDASDVPREITLRPKEKYSESRLIREDEDIAEGFDEFVEDGKISLGRKAEREAEKKRRAAMADLIAMAEGGSSNDDSDDSEADRKAAYDAAQTRAGTYAKKDPELQDAGLKTPPRITPLPELDAVVARLQAALKSMQDIQARKLKRMENLRAEKVDIAERENWIQGQLKETGERYEKLRIEAGIGGAPATPISGSEGTKLIVGRGLESLGATPIAAASDLSDA</sequence>
<dbReference type="PANTHER" id="PTHR12214">
    <property type="entry name" value="GC-RICH SEQUENCE DNA-BINDING FACTOR"/>
    <property type="match status" value="1"/>
</dbReference>
<evidence type="ECO:0000313" key="6">
    <source>
        <dbReference type="RefSeq" id="XP_033573569.1"/>
    </source>
</evidence>
<dbReference type="OrthoDB" id="429427at2759"/>
<reference evidence="4 6" key="1">
    <citation type="journal article" date="2020" name="Stud. Mycol.">
        <title>101 Dothideomycetes genomes: a test case for predicting lifestyles and emergence of pathogens.</title>
        <authorList>
            <person name="Haridas S."/>
            <person name="Albert R."/>
            <person name="Binder M."/>
            <person name="Bloem J."/>
            <person name="Labutti K."/>
            <person name="Salamov A."/>
            <person name="Andreopoulos B."/>
            <person name="Baker S."/>
            <person name="Barry K."/>
            <person name="Bills G."/>
            <person name="Bluhm B."/>
            <person name="Cannon C."/>
            <person name="Castanera R."/>
            <person name="Culley D."/>
            <person name="Daum C."/>
            <person name="Ezra D."/>
            <person name="Gonzalez J."/>
            <person name="Henrissat B."/>
            <person name="Kuo A."/>
            <person name="Liang C."/>
            <person name="Lipzen A."/>
            <person name="Lutzoni F."/>
            <person name="Magnuson J."/>
            <person name="Mondo S."/>
            <person name="Nolan M."/>
            <person name="Ohm R."/>
            <person name="Pangilinan J."/>
            <person name="Park H.-J."/>
            <person name="Ramirez L."/>
            <person name="Alfaro M."/>
            <person name="Sun H."/>
            <person name="Tritt A."/>
            <person name="Yoshinaga Y."/>
            <person name="Zwiers L.-H."/>
            <person name="Turgeon B."/>
            <person name="Goodwin S."/>
            <person name="Spatafora J."/>
            <person name="Crous P."/>
            <person name="Grigoriev I."/>
        </authorList>
    </citation>
    <scope>NUCLEOTIDE SEQUENCE</scope>
    <source>
        <strain evidence="4 6">CBS 304.34</strain>
    </source>
</reference>
<reference evidence="6" key="2">
    <citation type="submission" date="2020-04" db="EMBL/GenBank/DDBJ databases">
        <authorList>
            <consortium name="NCBI Genome Project"/>
        </authorList>
    </citation>
    <scope>NUCLEOTIDE SEQUENCE</scope>
    <source>
        <strain evidence="6">CBS 304.34</strain>
    </source>
</reference>
<dbReference type="Proteomes" id="UP000504636">
    <property type="component" value="Unplaced"/>
</dbReference>
<dbReference type="EMBL" id="MU003706">
    <property type="protein sequence ID" value="KAF2806605.1"/>
    <property type="molecule type" value="Genomic_DNA"/>
</dbReference>
<comment type="subcellular location">
    <subcellularLocation>
        <location evidence="1">Nucleus</location>
    </subcellularLocation>
</comment>
<dbReference type="GO" id="GO:0000390">
    <property type="term" value="P:spliceosomal complex disassembly"/>
    <property type="evidence" value="ECO:0007669"/>
    <property type="project" value="InterPro"/>
</dbReference>
<dbReference type="GO" id="GO:0071008">
    <property type="term" value="C:U2-type post-mRNA release spliceosomal complex"/>
    <property type="evidence" value="ECO:0007669"/>
    <property type="project" value="InterPro"/>
</dbReference>
<feature type="compositionally biased region" description="Basic and acidic residues" evidence="3">
    <location>
        <begin position="84"/>
        <end position="93"/>
    </location>
</feature>
<feature type="compositionally biased region" description="Basic residues" evidence="3">
    <location>
        <begin position="1"/>
        <end position="12"/>
    </location>
</feature>
<dbReference type="AlphaFoldDB" id="A0A6A6YEX2"/>
<protein>
    <recommendedName>
        <fullName evidence="7">Nineteen complex-related protein 2-domain-containing protein</fullName>
    </recommendedName>
</protein>
<evidence type="ECO:0008006" key="7">
    <source>
        <dbReference type="Google" id="ProtNLM"/>
    </source>
</evidence>
<feature type="region of interest" description="Disordered" evidence="3">
    <location>
        <begin position="1"/>
        <end position="139"/>
    </location>
</feature>
<dbReference type="GeneID" id="54469819"/>
<reference evidence="6" key="3">
    <citation type="submission" date="2025-04" db="UniProtKB">
        <authorList>
            <consortium name="RefSeq"/>
        </authorList>
    </citation>
    <scope>IDENTIFICATION</scope>
    <source>
        <strain evidence="6">CBS 304.34</strain>
    </source>
</reference>
<feature type="region of interest" description="Disordered" evidence="3">
    <location>
        <begin position="265"/>
        <end position="315"/>
    </location>
</feature>
<evidence type="ECO:0000256" key="2">
    <source>
        <dbReference type="ARBA" id="ARBA00023242"/>
    </source>
</evidence>
<keyword evidence="2" id="KW-0539">Nucleus</keyword>
<evidence type="ECO:0000313" key="4">
    <source>
        <dbReference type="EMBL" id="KAF2806605.1"/>
    </source>
</evidence>
<dbReference type="InterPro" id="IPR012890">
    <property type="entry name" value="GCFC2-like"/>
</dbReference>
<proteinExistence type="predicted"/>
<dbReference type="PANTHER" id="PTHR12214:SF0">
    <property type="entry name" value="LD29489P"/>
    <property type="match status" value="1"/>
</dbReference>
<evidence type="ECO:0000256" key="1">
    <source>
        <dbReference type="ARBA" id="ARBA00004123"/>
    </source>
</evidence>
<keyword evidence="5" id="KW-1185">Reference proteome</keyword>
<gene>
    <name evidence="4 6" type="ORF">BDZ99DRAFT_81796</name>
</gene>
<organism evidence="4">
    <name type="scientific">Mytilinidion resinicola</name>
    <dbReference type="NCBI Taxonomy" id="574789"/>
    <lineage>
        <taxon>Eukaryota</taxon>
        <taxon>Fungi</taxon>
        <taxon>Dikarya</taxon>
        <taxon>Ascomycota</taxon>
        <taxon>Pezizomycotina</taxon>
        <taxon>Dothideomycetes</taxon>
        <taxon>Pleosporomycetidae</taxon>
        <taxon>Mytilinidiales</taxon>
        <taxon>Mytilinidiaceae</taxon>
        <taxon>Mytilinidion</taxon>
    </lineage>
</organism>
<dbReference type="GO" id="GO:0003677">
    <property type="term" value="F:DNA binding"/>
    <property type="evidence" value="ECO:0007669"/>
    <property type="project" value="InterPro"/>
</dbReference>
<evidence type="ECO:0000313" key="5">
    <source>
        <dbReference type="Proteomes" id="UP000504636"/>
    </source>
</evidence>